<evidence type="ECO:0000256" key="14">
    <source>
        <dbReference type="ARBA" id="ARBA00022777"/>
    </source>
</evidence>
<sequence length="568" mass="62476">MFKGIAASRGIGIGSVCVIKEHDLNYEAKKVEDTAAEKDRFNNAIEKFKKETSEMAEDIRKRIGPKEAEILEGHLVMISDPSMSGEMAKMIDSGQCAESAVEAVCDMFINMFSKMDDDMMRQRASDISDVKVSILKILLGIEDVNISQVAPGTVLVAKDLTPSMTSQINKENVVGIITEVGGKTSHSAILARALEIPAVLSVPDATELVKDKETAIVDGTEGVVFVNPDGDVLSQYIRKREDYIRKQSELKGFYGKETKTKDGTSLELFCNIGTPKDAKKAIECDGEGIGLFRSEFLFMDNNHMPTEDEQFAAYKEVAETMGGKPVIIRTLDIGGDKDIPYLNMKKEENPFLGYRAVRYCLGNKDSYMIQLRAIVRASAFGKIKIMIPLVTCVDELREVKALVEEIKKDFDANNIAYDKDIEVGCMIETPAASLIADILAKEADFFSIGTNDLTQYTMSVDRGNSDVAYLYSTFQPSVLRSIKNIIECGNKAGIPVGMCGEAAADPLMIPLLISFGLTEFSVNPVLVLTARCIISKWSKEEADELTNKIMALDNEQDIVKALKEASKD</sequence>
<evidence type="ECO:0000256" key="12">
    <source>
        <dbReference type="ARBA" id="ARBA00022683"/>
    </source>
</evidence>
<dbReference type="Pfam" id="PF00391">
    <property type="entry name" value="PEP-utilizers"/>
    <property type="match status" value="1"/>
</dbReference>
<feature type="binding site" evidence="19">
    <location>
        <position position="462"/>
    </location>
    <ligand>
        <name>phosphoenolpyruvate</name>
        <dbReference type="ChEBI" id="CHEBI:58702"/>
    </ligand>
</feature>
<feature type="binding site" evidence="19">
    <location>
        <position position="293"/>
    </location>
    <ligand>
        <name>phosphoenolpyruvate</name>
        <dbReference type="ChEBI" id="CHEBI:58702"/>
    </ligand>
</feature>
<dbReference type="SUPFAM" id="SSF51621">
    <property type="entry name" value="Phosphoenolpyruvate/pyruvate domain"/>
    <property type="match status" value="1"/>
</dbReference>
<dbReference type="PANTHER" id="PTHR46244">
    <property type="entry name" value="PHOSPHOENOLPYRUVATE-PROTEIN PHOSPHOTRANSFERASE"/>
    <property type="match status" value="1"/>
</dbReference>
<keyword evidence="13 17" id="KW-0479">Metal-binding</keyword>
<dbReference type="InterPro" id="IPR024692">
    <property type="entry name" value="PTS_EI"/>
</dbReference>
<dbReference type="PANTHER" id="PTHR46244:SF3">
    <property type="entry name" value="PHOSPHOENOLPYRUVATE-PROTEIN PHOSPHOTRANSFERASE"/>
    <property type="match status" value="1"/>
</dbReference>
<dbReference type="GO" id="GO:0009401">
    <property type="term" value="P:phosphoenolpyruvate-dependent sugar phosphotransferase system"/>
    <property type="evidence" value="ECO:0007669"/>
    <property type="project" value="UniProtKB-KW"/>
</dbReference>
<dbReference type="Pfam" id="PF02896">
    <property type="entry name" value="PEP-utilizers_C"/>
    <property type="match status" value="1"/>
</dbReference>
<dbReference type="EMBL" id="CP017831">
    <property type="protein sequence ID" value="AOZ96947.1"/>
    <property type="molecule type" value="Genomic_DNA"/>
</dbReference>
<evidence type="ECO:0000256" key="18">
    <source>
        <dbReference type="PIRSR" id="PIRSR000732-1"/>
    </source>
</evidence>
<evidence type="ECO:0000256" key="4">
    <source>
        <dbReference type="ARBA" id="ARBA00004496"/>
    </source>
</evidence>
<keyword evidence="9 17" id="KW-0963">Cytoplasm</keyword>
<dbReference type="EC" id="2.7.3.9" evidence="6 17"/>
<dbReference type="InterPro" id="IPR008279">
    <property type="entry name" value="PEP-util_enz_mobile_dom"/>
</dbReference>
<dbReference type="InterPro" id="IPR050499">
    <property type="entry name" value="PEP-utilizing_PTS_enzyme"/>
</dbReference>
<dbReference type="PROSITE" id="PS00742">
    <property type="entry name" value="PEP_ENZYMES_2"/>
    <property type="match status" value="1"/>
</dbReference>
<comment type="subcellular location">
    <subcellularLocation>
        <location evidence="4 17">Cytoplasm</location>
    </subcellularLocation>
</comment>
<feature type="binding site" evidence="19">
    <location>
        <position position="329"/>
    </location>
    <ligand>
        <name>phosphoenolpyruvate</name>
        <dbReference type="ChEBI" id="CHEBI:58702"/>
    </ligand>
</feature>
<feature type="binding site" evidence="20">
    <location>
        <position position="452"/>
    </location>
    <ligand>
        <name>Mg(2+)</name>
        <dbReference type="ChEBI" id="CHEBI:18420"/>
    </ligand>
</feature>
<evidence type="ECO:0000256" key="9">
    <source>
        <dbReference type="ARBA" id="ARBA00022490"/>
    </source>
</evidence>
<evidence type="ECO:0000256" key="20">
    <source>
        <dbReference type="PIRSR" id="PIRSR000732-3"/>
    </source>
</evidence>
<keyword evidence="12 17" id="KW-0598">Phosphotransferase system</keyword>
<feature type="active site" description="Proton donor" evidence="18">
    <location>
        <position position="499"/>
    </location>
</feature>
<keyword evidence="8 17" id="KW-0813">Transport</keyword>
<evidence type="ECO:0000256" key="16">
    <source>
        <dbReference type="ARBA" id="ARBA00033235"/>
    </source>
</evidence>
<dbReference type="AlphaFoldDB" id="A0A1D9P2V6"/>
<name>A0A1D9P2V6_9FIRM</name>
<evidence type="ECO:0000256" key="8">
    <source>
        <dbReference type="ARBA" id="ARBA00022448"/>
    </source>
</evidence>
<comment type="cofactor">
    <cofactor evidence="2 17 20">
        <name>Mg(2+)</name>
        <dbReference type="ChEBI" id="CHEBI:18420"/>
    </cofactor>
</comment>
<dbReference type="PROSITE" id="PS00370">
    <property type="entry name" value="PEP_ENZYMES_PHOS_SITE"/>
    <property type="match status" value="1"/>
</dbReference>
<keyword evidence="10 17" id="KW-0762">Sugar transport</keyword>
<comment type="catalytic activity">
    <reaction evidence="1 17">
        <text>L-histidyl-[protein] + phosphoenolpyruvate = N(pros)-phospho-L-histidyl-[protein] + pyruvate</text>
        <dbReference type="Rhea" id="RHEA:23880"/>
        <dbReference type="Rhea" id="RHEA-COMP:9745"/>
        <dbReference type="Rhea" id="RHEA-COMP:9746"/>
        <dbReference type="ChEBI" id="CHEBI:15361"/>
        <dbReference type="ChEBI" id="CHEBI:29979"/>
        <dbReference type="ChEBI" id="CHEBI:58702"/>
        <dbReference type="ChEBI" id="CHEBI:64837"/>
        <dbReference type="EC" id="2.7.3.9"/>
    </reaction>
</comment>
<dbReference type="PRINTS" id="PR01736">
    <property type="entry name" value="PHPHTRNFRASE"/>
</dbReference>
<evidence type="ECO:0000256" key="19">
    <source>
        <dbReference type="PIRSR" id="PIRSR000732-2"/>
    </source>
</evidence>
<evidence type="ECO:0000256" key="7">
    <source>
        <dbReference type="ARBA" id="ARBA00016544"/>
    </source>
</evidence>
<keyword evidence="14 17" id="KW-0418">Kinase</keyword>
<feature type="binding site" evidence="20">
    <location>
        <position position="428"/>
    </location>
    <ligand>
        <name>Mg(2+)</name>
        <dbReference type="ChEBI" id="CHEBI:18420"/>
    </ligand>
</feature>
<evidence type="ECO:0000259" key="22">
    <source>
        <dbReference type="Pfam" id="PF02896"/>
    </source>
</evidence>
<evidence type="ECO:0000256" key="1">
    <source>
        <dbReference type="ARBA" id="ARBA00000683"/>
    </source>
</evidence>
<evidence type="ECO:0000256" key="15">
    <source>
        <dbReference type="ARBA" id="ARBA00022842"/>
    </source>
</evidence>
<proteinExistence type="inferred from homology"/>
<dbReference type="InterPro" id="IPR018274">
    <property type="entry name" value="PEP_util_AS"/>
</dbReference>
<feature type="active site" description="Tele-phosphohistidine intermediate" evidence="18">
    <location>
        <position position="186"/>
    </location>
</feature>
<evidence type="ECO:0000256" key="13">
    <source>
        <dbReference type="ARBA" id="ARBA00022723"/>
    </source>
</evidence>
<dbReference type="SUPFAM" id="SSF52009">
    <property type="entry name" value="Phosphohistidine domain"/>
    <property type="match status" value="1"/>
</dbReference>
<dbReference type="GO" id="GO:0016301">
    <property type="term" value="F:kinase activity"/>
    <property type="evidence" value="ECO:0007669"/>
    <property type="project" value="UniProtKB-KW"/>
</dbReference>
<dbReference type="SUPFAM" id="SSF47831">
    <property type="entry name" value="Enzyme I of the PEP:sugar phosphotransferase system HPr-binding (sub)domain"/>
    <property type="match status" value="1"/>
</dbReference>
<dbReference type="Proteomes" id="UP000179284">
    <property type="component" value="Chromosome I"/>
</dbReference>
<dbReference type="NCBIfam" id="TIGR01417">
    <property type="entry name" value="PTS_I_fam"/>
    <property type="match status" value="1"/>
</dbReference>
<feature type="domain" description="PEP-utilising enzyme mobile" evidence="21">
    <location>
        <begin position="150"/>
        <end position="222"/>
    </location>
</feature>
<evidence type="ECO:0000256" key="3">
    <source>
        <dbReference type="ARBA" id="ARBA00002728"/>
    </source>
</evidence>
<evidence type="ECO:0000256" key="10">
    <source>
        <dbReference type="ARBA" id="ARBA00022597"/>
    </source>
</evidence>
<feature type="domain" description="PEP-utilising enzyme C-terminal" evidence="22">
    <location>
        <begin position="255"/>
        <end position="536"/>
    </location>
</feature>
<dbReference type="PIRSF" id="PIRSF000732">
    <property type="entry name" value="PTS_enzyme_I"/>
    <property type="match status" value="1"/>
</dbReference>
<dbReference type="RefSeq" id="WP_071176599.1">
    <property type="nucleotide sequence ID" value="NZ_CP017831.1"/>
</dbReference>
<accession>A0A1D9P2V6</accession>
<dbReference type="InterPro" id="IPR036618">
    <property type="entry name" value="PtsI_HPr-bd_sf"/>
</dbReference>
<keyword evidence="11 17" id="KW-0808">Transferase</keyword>
<evidence type="ECO:0000313" key="25">
    <source>
        <dbReference type="Proteomes" id="UP000179284"/>
    </source>
</evidence>
<dbReference type="Gene3D" id="1.10.274.10">
    <property type="entry name" value="PtsI, HPr-binding domain"/>
    <property type="match status" value="1"/>
</dbReference>
<evidence type="ECO:0000313" key="24">
    <source>
        <dbReference type="EMBL" id="AOZ96947.1"/>
    </source>
</evidence>
<dbReference type="InterPro" id="IPR000121">
    <property type="entry name" value="PEP_util_C"/>
</dbReference>
<dbReference type="Gene3D" id="3.20.20.60">
    <property type="entry name" value="Phosphoenolpyruvate-binding domains"/>
    <property type="match status" value="1"/>
</dbReference>
<evidence type="ECO:0000256" key="17">
    <source>
        <dbReference type="PIRNR" id="PIRNR000732"/>
    </source>
</evidence>
<dbReference type="InterPro" id="IPR015813">
    <property type="entry name" value="Pyrv/PenolPyrv_kinase-like_dom"/>
</dbReference>
<dbReference type="KEGG" id="bhu:bhn_I1914"/>
<comment type="similarity">
    <text evidence="5 17">Belongs to the PEP-utilizing enzyme family.</text>
</comment>
<feature type="binding site" evidence="19">
    <location>
        <begin position="451"/>
        <end position="452"/>
    </location>
    <ligand>
        <name>phosphoenolpyruvate</name>
        <dbReference type="ChEBI" id="CHEBI:58702"/>
    </ligand>
</feature>
<keyword evidence="15 17" id="KW-0460">Magnesium</keyword>
<protein>
    <recommendedName>
        <fullName evidence="7 17">Phosphoenolpyruvate-protein phosphotransferase</fullName>
        <ecNumber evidence="6 17">2.7.3.9</ecNumber>
    </recommendedName>
    <alternativeName>
        <fullName evidence="16 17">Phosphotransferase system, enzyme I</fullName>
    </alternativeName>
</protein>
<dbReference type="GO" id="GO:0008965">
    <property type="term" value="F:phosphoenolpyruvate-protein phosphotransferase activity"/>
    <property type="evidence" value="ECO:0007669"/>
    <property type="project" value="UniProtKB-EC"/>
</dbReference>
<evidence type="ECO:0000256" key="11">
    <source>
        <dbReference type="ARBA" id="ARBA00022679"/>
    </source>
</evidence>
<dbReference type="OrthoDB" id="9765468at2"/>
<evidence type="ECO:0000256" key="2">
    <source>
        <dbReference type="ARBA" id="ARBA00001946"/>
    </source>
</evidence>
<feature type="domain" description="Phosphotransferase system enzyme I N-terminal" evidence="23">
    <location>
        <begin position="3"/>
        <end position="123"/>
    </location>
</feature>
<evidence type="ECO:0000259" key="21">
    <source>
        <dbReference type="Pfam" id="PF00391"/>
    </source>
</evidence>
<gene>
    <name evidence="24" type="ORF">bhn_I1914</name>
</gene>
<reference evidence="25" key="1">
    <citation type="submission" date="2016-10" db="EMBL/GenBank/DDBJ databases">
        <title>The complete genome sequence of the rumen bacterium Butyrivibrio hungatei MB2003.</title>
        <authorList>
            <person name="Palevich N."/>
            <person name="Kelly W.J."/>
            <person name="Leahy S.C."/>
            <person name="Altermann E."/>
            <person name="Rakonjac J."/>
            <person name="Attwood G.T."/>
        </authorList>
    </citation>
    <scope>NUCLEOTIDE SEQUENCE [LARGE SCALE GENOMIC DNA]</scope>
    <source>
        <strain evidence="25">MB2003</strain>
    </source>
</reference>
<evidence type="ECO:0000256" key="6">
    <source>
        <dbReference type="ARBA" id="ARBA00012232"/>
    </source>
</evidence>
<dbReference type="InterPro" id="IPR006318">
    <property type="entry name" value="PTS_EI-like"/>
</dbReference>
<dbReference type="Pfam" id="PF05524">
    <property type="entry name" value="PEP-utilisers_N"/>
    <property type="match status" value="1"/>
</dbReference>
<dbReference type="Gene3D" id="3.50.30.10">
    <property type="entry name" value="Phosphohistidine domain"/>
    <property type="match status" value="1"/>
</dbReference>
<dbReference type="InterPro" id="IPR036637">
    <property type="entry name" value="Phosphohistidine_dom_sf"/>
</dbReference>
<comment type="function">
    <text evidence="3 17">General (non sugar-specific) component of the phosphoenolpyruvate-dependent sugar phosphotransferase system (sugar PTS). This major carbohydrate active-transport system catalyzes the phosphorylation of incoming sugar substrates concomitantly with their translocation across the cell membrane. Enzyme I transfers the phosphoryl group from phosphoenolpyruvate (PEP) to the phosphoryl carrier protein (HPr).</text>
</comment>
<dbReference type="GO" id="GO:0005737">
    <property type="term" value="C:cytoplasm"/>
    <property type="evidence" value="ECO:0007669"/>
    <property type="project" value="UniProtKB-SubCell"/>
</dbReference>
<evidence type="ECO:0000256" key="5">
    <source>
        <dbReference type="ARBA" id="ARBA00007837"/>
    </source>
</evidence>
<keyword evidence="25" id="KW-1185">Reference proteome</keyword>
<dbReference type="InterPro" id="IPR023151">
    <property type="entry name" value="PEP_util_CS"/>
</dbReference>
<dbReference type="InterPro" id="IPR008731">
    <property type="entry name" value="PTS_EIN"/>
</dbReference>
<organism evidence="24 25">
    <name type="scientific">Butyrivibrio hungatei</name>
    <dbReference type="NCBI Taxonomy" id="185008"/>
    <lineage>
        <taxon>Bacteria</taxon>
        <taxon>Bacillati</taxon>
        <taxon>Bacillota</taxon>
        <taxon>Clostridia</taxon>
        <taxon>Lachnospirales</taxon>
        <taxon>Lachnospiraceae</taxon>
        <taxon>Butyrivibrio</taxon>
    </lineage>
</organism>
<evidence type="ECO:0000259" key="23">
    <source>
        <dbReference type="Pfam" id="PF05524"/>
    </source>
</evidence>
<dbReference type="InterPro" id="IPR040442">
    <property type="entry name" value="Pyrv_kinase-like_dom_sf"/>
</dbReference>
<dbReference type="GO" id="GO:0046872">
    <property type="term" value="F:metal ion binding"/>
    <property type="evidence" value="ECO:0007669"/>
    <property type="project" value="UniProtKB-KW"/>
</dbReference>